<feature type="domain" description="Protein kinase" evidence="6">
    <location>
        <begin position="23"/>
        <end position="283"/>
    </location>
</feature>
<dbReference type="InterPro" id="IPR008271">
    <property type="entry name" value="Ser/Thr_kinase_AS"/>
</dbReference>
<dbReference type="PROSITE" id="PS50011">
    <property type="entry name" value="PROTEIN_KINASE_DOM"/>
    <property type="match status" value="1"/>
</dbReference>
<dbReference type="EMBL" id="CP089983">
    <property type="protein sequence ID" value="WXB01239.1"/>
    <property type="molecule type" value="Genomic_DNA"/>
</dbReference>
<gene>
    <name evidence="7" type="ORF">LVJ94_30500</name>
</gene>
<dbReference type="Pfam" id="PF00069">
    <property type="entry name" value="Pkinase"/>
    <property type="match status" value="1"/>
</dbReference>
<dbReference type="InterPro" id="IPR017441">
    <property type="entry name" value="Protein_kinase_ATP_BS"/>
</dbReference>
<dbReference type="RefSeq" id="WP_394830849.1">
    <property type="nucleotide sequence ID" value="NZ_CP089929.1"/>
</dbReference>
<evidence type="ECO:0000313" key="7">
    <source>
        <dbReference type="EMBL" id="WXB01239.1"/>
    </source>
</evidence>
<accession>A0ABZ2KRF2</accession>
<keyword evidence="3 7" id="KW-0418">Kinase</keyword>
<dbReference type="Proteomes" id="UP001374803">
    <property type="component" value="Chromosome"/>
</dbReference>
<keyword evidence="8" id="KW-1185">Reference proteome</keyword>
<keyword evidence="2 5" id="KW-0547">Nucleotide-binding</keyword>
<dbReference type="SMART" id="SM00220">
    <property type="entry name" value="S_TKc"/>
    <property type="match status" value="1"/>
</dbReference>
<dbReference type="PANTHER" id="PTHR43289">
    <property type="entry name" value="MITOGEN-ACTIVATED PROTEIN KINASE KINASE KINASE 20-RELATED"/>
    <property type="match status" value="1"/>
</dbReference>
<dbReference type="PANTHER" id="PTHR43289:SF6">
    <property type="entry name" value="SERINE_THREONINE-PROTEIN KINASE NEKL-3"/>
    <property type="match status" value="1"/>
</dbReference>
<evidence type="ECO:0000256" key="3">
    <source>
        <dbReference type="ARBA" id="ARBA00022777"/>
    </source>
</evidence>
<dbReference type="GO" id="GO:0004674">
    <property type="term" value="F:protein serine/threonine kinase activity"/>
    <property type="evidence" value="ECO:0007669"/>
    <property type="project" value="UniProtKB-KW"/>
</dbReference>
<evidence type="ECO:0000256" key="5">
    <source>
        <dbReference type="PROSITE-ProRule" id="PRU10141"/>
    </source>
</evidence>
<dbReference type="SUPFAM" id="SSF56112">
    <property type="entry name" value="Protein kinase-like (PK-like)"/>
    <property type="match status" value="1"/>
</dbReference>
<keyword evidence="7" id="KW-0723">Serine/threonine-protein kinase</keyword>
<evidence type="ECO:0000256" key="1">
    <source>
        <dbReference type="ARBA" id="ARBA00022679"/>
    </source>
</evidence>
<protein>
    <submittedName>
        <fullName evidence="7">Serine/threonine protein kinase</fullName>
    </submittedName>
</protein>
<sequence length="663" mass="71373">MSFTPSAPERALARIGHLVQGKYRVRRLLGIGGSSAVYAAAHRNGHEVAIKFLLPHLVGEEDAYRLFRREAYVANRVGHPGTVPVLDDDLDEQGVPFLIMPLLEGETLRSRLQRVGGRMPLAEACVLMADALDVLASAHAKGIVHRDIKPENLFLTREGVVRVMDFGIARRGDTNPTFTLAGRIVGTPAFMPPEQAVGEKTGGPHSDCWAAGATLFLLLSGETVHRAPSTGSLLVAAATRHARPLASVVEDIPPAVASVVDRALAFDPANRWASAHEMREALLAALESVSGELAADIGARVHAHVVASMGSHPNEGEAEMPRQRAHEDVQSGLRAHEERILHCGDGMAFAQIEALCISVWVGGSSPGSFTLGRNLLGEILRDRKSRIGWLCVIGPDVKLEDEALRQVSAEIESYGEQILCASVVILGDGVRADMNRSTISGMAVILSRRLPAATFHSVPAALHWMTRHMTIDPPEKAARCVEDLVCRLIPSYTPNPYSKAISLPGGRTLHSVEGFATGVLGRLYLNAWERGTGDAVAHPHAGIEEAIRNEPDGIGLLCVIGPAVRLTERLTRLAVASLATHGDSLRCFAFVTQIESSTEVAERITSGASLILANKVPYSRFPSVSEAVAWMANYIPVEPIDETVRSIERFRRDIASPPNAPSE</sequence>
<evidence type="ECO:0000259" key="6">
    <source>
        <dbReference type="PROSITE" id="PS50011"/>
    </source>
</evidence>
<feature type="binding site" evidence="5">
    <location>
        <position position="51"/>
    </location>
    <ligand>
        <name>ATP</name>
        <dbReference type="ChEBI" id="CHEBI:30616"/>
    </ligand>
</feature>
<evidence type="ECO:0000256" key="2">
    <source>
        <dbReference type="ARBA" id="ARBA00022741"/>
    </source>
</evidence>
<dbReference type="Gene3D" id="1.10.510.10">
    <property type="entry name" value="Transferase(Phosphotransferase) domain 1"/>
    <property type="match status" value="1"/>
</dbReference>
<dbReference type="InterPro" id="IPR000719">
    <property type="entry name" value="Prot_kinase_dom"/>
</dbReference>
<dbReference type="PROSITE" id="PS00107">
    <property type="entry name" value="PROTEIN_KINASE_ATP"/>
    <property type="match status" value="1"/>
</dbReference>
<keyword evidence="4 5" id="KW-0067">ATP-binding</keyword>
<evidence type="ECO:0000313" key="8">
    <source>
        <dbReference type="Proteomes" id="UP001374803"/>
    </source>
</evidence>
<keyword evidence="1" id="KW-0808">Transferase</keyword>
<dbReference type="CDD" id="cd14014">
    <property type="entry name" value="STKc_PknB_like"/>
    <property type="match status" value="1"/>
</dbReference>
<dbReference type="InterPro" id="IPR011009">
    <property type="entry name" value="Kinase-like_dom_sf"/>
</dbReference>
<dbReference type="PROSITE" id="PS00108">
    <property type="entry name" value="PROTEIN_KINASE_ST"/>
    <property type="match status" value="1"/>
</dbReference>
<name>A0ABZ2KRF2_9BACT</name>
<evidence type="ECO:0000256" key="4">
    <source>
        <dbReference type="ARBA" id="ARBA00022840"/>
    </source>
</evidence>
<proteinExistence type="predicted"/>
<organism evidence="7 8">
    <name type="scientific">Pendulispora rubella</name>
    <dbReference type="NCBI Taxonomy" id="2741070"/>
    <lineage>
        <taxon>Bacteria</taxon>
        <taxon>Pseudomonadati</taxon>
        <taxon>Myxococcota</taxon>
        <taxon>Myxococcia</taxon>
        <taxon>Myxococcales</taxon>
        <taxon>Sorangiineae</taxon>
        <taxon>Pendulisporaceae</taxon>
        <taxon>Pendulispora</taxon>
    </lineage>
</organism>
<dbReference type="Gene3D" id="3.30.200.20">
    <property type="entry name" value="Phosphorylase Kinase, domain 1"/>
    <property type="match status" value="1"/>
</dbReference>
<reference evidence="7" key="1">
    <citation type="submission" date="2021-12" db="EMBL/GenBank/DDBJ databases">
        <title>Discovery of the Pendulisporaceae a myxobacterial family with distinct sporulation behavior and unique specialized metabolism.</title>
        <authorList>
            <person name="Garcia R."/>
            <person name="Popoff A."/>
            <person name="Bader C.D."/>
            <person name="Loehr J."/>
            <person name="Walesch S."/>
            <person name="Walt C."/>
            <person name="Boldt J."/>
            <person name="Bunk B."/>
            <person name="Haeckl F.J.F.P.J."/>
            <person name="Gunesch A.P."/>
            <person name="Birkelbach J."/>
            <person name="Nuebel U."/>
            <person name="Pietschmann T."/>
            <person name="Bach T."/>
            <person name="Mueller R."/>
        </authorList>
    </citation>
    <scope>NUCLEOTIDE SEQUENCE</scope>
    <source>
        <strain evidence="7">MSr11367</strain>
    </source>
</reference>